<dbReference type="EMBL" id="GBRH01204484">
    <property type="protein sequence ID" value="JAD93411.1"/>
    <property type="molecule type" value="Transcribed_RNA"/>
</dbReference>
<proteinExistence type="predicted"/>
<sequence length="61" mass="6489">MVAAAAVGRRQRAQRRPSRTTPRTRQMPCRRGRGHGRPGGTAPTACCAPARRTNAAGARPP</sequence>
<accession>A0A0A9E035</accession>
<evidence type="ECO:0000313" key="2">
    <source>
        <dbReference type="EMBL" id="JAD93411.1"/>
    </source>
</evidence>
<protein>
    <submittedName>
        <fullName evidence="2">Uncharacterized protein</fullName>
    </submittedName>
</protein>
<feature type="compositionally biased region" description="Basic residues" evidence="1">
    <location>
        <begin position="9"/>
        <end position="18"/>
    </location>
</feature>
<organism evidence="2">
    <name type="scientific">Arundo donax</name>
    <name type="common">Giant reed</name>
    <name type="synonym">Donax arundinaceus</name>
    <dbReference type="NCBI Taxonomy" id="35708"/>
    <lineage>
        <taxon>Eukaryota</taxon>
        <taxon>Viridiplantae</taxon>
        <taxon>Streptophyta</taxon>
        <taxon>Embryophyta</taxon>
        <taxon>Tracheophyta</taxon>
        <taxon>Spermatophyta</taxon>
        <taxon>Magnoliopsida</taxon>
        <taxon>Liliopsida</taxon>
        <taxon>Poales</taxon>
        <taxon>Poaceae</taxon>
        <taxon>PACMAD clade</taxon>
        <taxon>Arundinoideae</taxon>
        <taxon>Arundineae</taxon>
        <taxon>Arundo</taxon>
    </lineage>
</organism>
<feature type="region of interest" description="Disordered" evidence="1">
    <location>
        <begin position="1"/>
        <end position="61"/>
    </location>
</feature>
<reference evidence="2" key="1">
    <citation type="submission" date="2014-09" db="EMBL/GenBank/DDBJ databases">
        <authorList>
            <person name="Magalhaes I.L.F."/>
            <person name="Oliveira U."/>
            <person name="Santos F.R."/>
            <person name="Vidigal T.H.D.A."/>
            <person name="Brescovit A.D."/>
            <person name="Santos A.J."/>
        </authorList>
    </citation>
    <scope>NUCLEOTIDE SEQUENCE</scope>
    <source>
        <tissue evidence="2">Shoot tissue taken approximately 20 cm above the soil surface</tissue>
    </source>
</reference>
<reference evidence="2" key="2">
    <citation type="journal article" date="2015" name="Data Brief">
        <title>Shoot transcriptome of the giant reed, Arundo donax.</title>
        <authorList>
            <person name="Barrero R.A."/>
            <person name="Guerrero F.D."/>
            <person name="Moolhuijzen P."/>
            <person name="Goolsby J.A."/>
            <person name="Tidwell J."/>
            <person name="Bellgard S.E."/>
            <person name="Bellgard M.I."/>
        </authorList>
    </citation>
    <scope>NUCLEOTIDE SEQUENCE</scope>
    <source>
        <tissue evidence="2">Shoot tissue taken approximately 20 cm above the soil surface</tissue>
    </source>
</reference>
<dbReference type="AlphaFoldDB" id="A0A0A9E035"/>
<evidence type="ECO:0000256" key="1">
    <source>
        <dbReference type="SAM" id="MobiDB-lite"/>
    </source>
</evidence>
<name>A0A0A9E035_ARUDO</name>